<evidence type="ECO:0000313" key="1">
    <source>
        <dbReference type="EMBL" id="KFD65305.1"/>
    </source>
</evidence>
<accession>A0A085N759</accession>
<gene>
    <name evidence="1" type="ORF">M514_08246</name>
</gene>
<dbReference type="EMBL" id="KL367540">
    <property type="protein sequence ID" value="KFD65305.1"/>
    <property type="molecule type" value="Genomic_DNA"/>
</dbReference>
<proteinExistence type="predicted"/>
<reference evidence="1" key="1">
    <citation type="journal article" date="2014" name="Nat. Genet.">
        <title>Genome and transcriptome of the porcine whipworm Trichuris suis.</title>
        <authorList>
            <person name="Jex A.R."/>
            <person name="Nejsum P."/>
            <person name="Schwarz E.M."/>
            <person name="Hu L."/>
            <person name="Young N.D."/>
            <person name="Hall R.S."/>
            <person name="Korhonen P.K."/>
            <person name="Liao S."/>
            <person name="Thamsborg S."/>
            <person name="Xia J."/>
            <person name="Xu P."/>
            <person name="Wang S."/>
            <person name="Scheerlinck J.P."/>
            <person name="Hofmann A."/>
            <person name="Sternberg P.W."/>
            <person name="Wang J."/>
            <person name="Gasser R.B."/>
        </authorList>
    </citation>
    <scope>NUCLEOTIDE SEQUENCE [LARGE SCALE GENOMIC DNA]</scope>
    <source>
        <strain evidence="1">DCEP-RM93F</strain>
    </source>
</reference>
<name>A0A085N759_9BILA</name>
<protein>
    <submittedName>
        <fullName evidence="1">Uncharacterized protein</fullName>
    </submittedName>
</protein>
<sequence>MHLVVRLCQASKSSSTKTLGTRFGNLPVRNKRQKIKKRREQNDDQTERTKLNLRINNVDGRFDLGFREKLSRTRTSRRHQNNCDYIVRAFLRSTANKCPPTR</sequence>
<dbReference type="Proteomes" id="UP000030758">
    <property type="component" value="Unassembled WGS sequence"/>
</dbReference>
<organism evidence="1">
    <name type="scientific">Trichuris suis</name>
    <name type="common">pig whipworm</name>
    <dbReference type="NCBI Taxonomy" id="68888"/>
    <lineage>
        <taxon>Eukaryota</taxon>
        <taxon>Metazoa</taxon>
        <taxon>Ecdysozoa</taxon>
        <taxon>Nematoda</taxon>
        <taxon>Enoplea</taxon>
        <taxon>Dorylaimia</taxon>
        <taxon>Trichinellida</taxon>
        <taxon>Trichuridae</taxon>
        <taxon>Trichuris</taxon>
    </lineage>
</organism>
<dbReference type="AlphaFoldDB" id="A0A085N759"/>